<dbReference type="HOGENOM" id="CLU_314701_0_0_10"/>
<evidence type="ECO:0000259" key="4">
    <source>
        <dbReference type="Pfam" id="PF05426"/>
    </source>
</evidence>
<organism evidence="5 6">
    <name type="scientific">Paraprevotella xylaniphila YIT 11841</name>
    <dbReference type="NCBI Taxonomy" id="762982"/>
    <lineage>
        <taxon>Bacteria</taxon>
        <taxon>Pseudomonadati</taxon>
        <taxon>Bacteroidota</taxon>
        <taxon>Bacteroidia</taxon>
        <taxon>Bacteroidales</taxon>
        <taxon>Prevotellaceae</taxon>
        <taxon>Paraprevotella</taxon>
    </lineage>
</organism>
<keyword evidence="3" id="KW-0812">Transmembrane</keyword>
<feature type="transmembrane region" description="Helical" evidence="3">
    <location>
        <begin position="6"/>
        <end position="26"/>
    </location>
</feature>
<feature type="transmembrane region" description="Helical" evidence="3">
    <location>
        <begin position="47"/>
        <end position="66"/>
    </location>
</feature>
<accession>F3QQI0</accession>
<evidence type="ECO:0000313" key="5">
    <source>
        <dbReference type="EMBL" id="EGG57063.1"/>
    </source>
</evidence>
<dbReference type="GO" id="GO:0042597">
    <property type="term" value="C:periplasmic space"/>
    <property type="evidence" value="ECO:0007669"/>
    <property type="project" value="InterPro"/>
</dbReference>
<comment type="caution">
    <text evidence="5">The sequence shown here is derived from an EMBL/GenBank/DDBJ whole genome shotgun (WGS) entry which is preliminary data.</text>
</comment>
<dbReference type="AlphaFoldDB" id="F3QQI0"/>
<dbReference type="Pfam" id="PF05426">
    <property type="entry name" value="Alginate_lyase"/>
    <property type="match status" value="1"/>
</dbReference>
<dbReference type="Proteomes" id="UP000005546">
    <property type="component" value="Unassembled WGS sequence"/>
</dbReference>
<dbReference type="InterPro" id="IPR008929">
    <property type="entry name" value="Chondroitin_lyas"/>
</dbReference>
<protein>
    <submittedName>
        <fullName evidence="5">Conserved domain protein</fullName>
    </submittedName>
</protein>
<dbReference type="GO" id="GO:0016829">
    <property type="term" value="F:lyase activity"/>
    <property type="evidence" value="ECO:0007669"/>
    <property type="project" value="UniProtKB-KW"/>
</dbReference>
<keyword evidence="3" id="KW-0472">Membrane</keyword>
<dbReference type="EMBL" id="AFBR01000013">
    <property type="protein sequence ID" value="EGG57063.1"/>
    <property type="molecule type" value="Genomic_DNA"/>
</dbReference>
<dbReference type="eggNOG" id="COG5434">
    <property type="taxonomic scope" value="Bacteria"/>
</dbReference>
<reference evidence="5 6" key="1">
    <citation type="submission" date="2011-02" db="EMBL/GenBank/DDBJ databases">
        <authorList>
            <person name="Weinstock G."/>
            <person name="Sodergren E."/>
            <person name="Clifton S."/>
            <person name="Fulton L."/>
            <person name="Fulton B."/>
            <person name="Courtney L."/>
            <person name="Fronick C."/>
            <person name="Harrison M."/>
            <person name="Strong C."/>
            <person name="Farmer C."/>
            <person name="Delahaunty K."/>
            <person name="Markovic C."/>
            <person name="Hall O."/>
            <person name="Minx P."/>
            <person name="Tomlinson C."/>
            <person name="Mitreva M."/>
            <person name="Hou S."/>
            <person name="Chen J."/>
            <person name="Wollam A."/>
            <person name="Pepin K.H."/>
            <person name="Johnson M."/>
            <person name="Bhonagiri V."/>
            <person name="Zhang X."/>
            <person name="Suruliraj S."/>
            <person name="Warren W."/>
            <person name="Chinwalla A."/>
            <person name="Mardis E.R."/>
            <person name="Wilson R.K."/>
        </authorList>
    </citation>
    <scope>NUCLEOTIDE SEQUENCE [LARGE SCALE GENOMIC DNA]</scope>
    <source>
        <strain evidence="5 6">YIT 11841</strain>
    </source>
</reference>
<keyword evidence="2" id="KW-0456">Lyase</keyword>
<keyword evidence="1" id="KW-0732">Signal</keyword>
<sequence>MYVVMSVLCAVLEIVQSFVIFCPILYGMNHIILERCIFKMNAMNKKSVLSLLFACMSLSGMGQGFIHPGILHTQADFDRVKEKLATGQEPWTAAYNKLMTSKHVDLNWKPNPTVKIIRGGWNVWEPEGDNYGAAMNDAATAYQCALVWKITGDERYAEKSVEVMNAWARTCQKVSGNSNGSLASGLYGYEFANAGELMRDYEGWNREDFKRYQQWMLRVFSDQSFGFLQERHGCADDHYWSNWGLCNVLCEISVGILCDDIYVYNAGMEYYKYMEDHRYAETLRNLVWKLHPDERGPFGYFGQMQESNRDQGHASMAVVLAADVCGAGLNQGDDLYAYMDDRIAAGFEYVAAYNTFEENLPNSPYTNSDGTFPEMGSGGQGTNRCGWPRIVNYYENIRGVDMPYSHKIMMVHGDGIDAGGGFYGGNSGGYDHLGFTTLMCSLDPLEDKTLVPTVLKGSIGYDGEALDRTLLNAVPRGAKVTLKVALPDGETDTGKWSWDDDASCTSAEREVEADTSFVYRVRYTNAAGVVSTQMFSIQVAGEAYVRDCTPYCKYAYRESQDTLIYVKKNESVILGMDYGGWHVKSWRWEKSTNGERWSKLNNATTNRFELASVASSAYYRVTMEHKSGVLKSQVFRVEVSEIDPFIIYNGEEYPGTSMVLPRGASFSLYAKPTSILSQSVNSTRIYKWVVGNDTIQADTLTYHLDDLGGQVADLNDTLHVSAMDTSFNVTLVFQRFSSTGKEARTVYHFDVPVYETNVLSPSDKDSYYIQEAMGGRYLRNTDGQFMTYSEDTDEEYLWRIRRLPSTYGSRYMFISRTNSGQHLSEDGRLSSASDYSRHSFNLWHKCGSDDLYAIERSSSASGGLWEIAPESSVISVNQGLCTSFPFRLVKKEDGSSVEDAVLENEEGIPLLEVVGRGEGSLEVSVDEEGLLDVYTLEGSLLSSVRCVPGTNRVDLLSRKGMMILRYVTASGRCKSLKVM</sequence>
<keyword evidence="6" id="KW-1185">Reference proteome</keyword>
<evidence type="ECO:0000256" key="1">
    <source>
        <dbReference type="ARBA" id="ARBA00022729"/>
    </source>
</evidence>
<evidence type="ECO:0000313" key="6">
    <source>
        <dbReference type="Proteomes" id="UP000005546"/>
    </source>
</evidence>
<dbReference type="STRING" id="762982.HMPREF9442_00422"/>
<feature type="domain" description="Alginate lyase" evidence="4">
    <location>
        <begin position="133"/>
        <end position="355"/>
    </location>
</feature>
<proteinExistence type="predicted"/>
<keyword evidence="3" id="KW-1133">Transmembrane helix</keyword>
<evidence type="ECO:0000256" key="2">
    <source>
        <dbReference type="ARBA" id="ARBA00023239"/>
    </source>
</evidence>
<dbReference type="Gene3D" id="1.50.10.100">
    <property type="entry name" value="Chondroitin AC/alginate lyase"/>
    <property type="match status" value="1"/>
</dbReference>
<dbReference type="SUPFAM" id="SSF48230">
    <property type="entry name" value="Chondroitin AC/alginate lyase"/>
    <property type="match status" value="1"/>
</dbReference>
<name>F3QQI0_9BACT</name>
<gene>
    <name evidence="5" type="ORF">HMPREF9442_00422</name>
</gene>
<evidence type="ECO:0000256" key="3">
    <source>
        <dbReference type="SAM" id="Phobius"/>
    </source>
</evidence>
<dbReference type="InterPro" id="IPR008397">
    <property type="entry name" value="Alginate_lyase_dom"/>
</dbReference>